<evidence type="ECO:0000313" key="3">
    <source>
        <dbReference type="Proteomes" id="UP000509667"/>
    </source>
</evidence>
<dbReference type="RefSeq" id="WP_179907697.1">
    <property type="nucleotide sequence ID" value="NZ_CP058910.1"/>
</dbReference>
<sequence length="68" mass="7034">MTDHATRPGEADSAESQPSADVRVAPADTEGVAATDAYEVDGGVVLFDTENPLAWVESDDALALGRMA</sequence>
<name>A0A7D5P6H0_9EURY</name>
<evidence type="ECO:0000313" key="2">
    <source>
        <dbReference type="EMBL" id="QLH75780.1"/>
    </source>
</evidence>
<feature type="region of interest" description="Disordered" evidence="1">
    <location>
        <begin position="1"/>
        <end position="30"/>
    </location>
</feature>
<dbReference type="GeneID" id="56080294"/>
<dbReference type="AlphaFoldDB" id="A0A7D5P6H0"/>
<dbReference type="EMBL" id="CP058910">
    <property type="protein sequence ID" value="QLH75780.1"/>
    <property type="molecule type" value="Genomic_DNA"/>
</dbReference>
<dbReference type="Pfam" id="PF24018">
    <property type="entry name" value="DUF7331"/>
    <property type="match status" value="1"/>
</dbReference>
<gene>
    <name evidence="2" type="ORF">HZS55_20485</name>
</gene>
<keyword evidence="3" id="KW-1185">Reference proteome</keyword>
<protein>
    <submittedName>
        <fullName evidence="2">Uncharacterized protein</fullName>
    </submittedName>
</protein>
<dbReference type="KEGG" id="hrr:HZS55_20485"/>
<dbReference type="Proteomes" id="UP000509667">
    <property type="component" value="Chromosome"/>
</dbReference>
<reference evidence="2 3" key="1">
    <citation type="submission" date="2020-07" db="EMBL/GenBank/DDBJ databases">
        <title>Halosimplex pelagicum sp. nov. and Halosimplex rubrum sp. nov., isolated from salted brown alga Laminaria, and emended description of the genus Halosimplex.</title>
        <authorList>
            <person name="Cui H."/>
        </authorList>
    </citation>
    <scope>NUCLEOTIDE SEQUENCE [LARGE SCALE GENOMIC DNA]</scope>
    <source>
        <strain evidence="2 3">R27</strain>
    </source>
</reference>
<feature type="compositionally biased region" description="Basic and acidic residues" evidence="1">
    <location>
        <begin position="1"/>
        <end position="10"/>
    </location>
</feature>
<proteinExistence type="predicted"/>
<dbReference type="OrthoDB" id="198267at2157"/>
<evidence type="ECO:0000256" key="1">
    <source>
        <dbReference type="SAM" id="MobiDB-lite"/>
    </source>
</evidence>
<dbReference type="InterPro" id="IPR055755">
    <property type="entry name" value="DUF7331"/>
</dbReference>
<accession>A0A7D5P6H0</accession>
<organism evidence="2 3">
    <name type="scientific">Halosimplex rubrum</name>
    <dbReference type="NCBI Taxonomy" id="869889"/>
    <lineage>
        <taxon>Archaea</taxon>
        <taxon>Methanobacteriati</taxon>
        <taxon>Methanobacteriota</taxon>
        <taxon>Stenosarchaea group</taxon>
        <taxon>Halobacteria</taxon>
        <taxon>Halobacteriales</taxon>
        <taxon>Haloarculaceae</taxon>
        <taxon>Halosimplex</taxon>
    </lineage>
</organism>